<dbReference type="Proteomes" id="UP000186817">
    <property type="component" value="Unassembled WGS sequence"/>
</dbReference>
<reference evidence="2 3" key="1">
    <citation type="submission" date="2016-02" db="EMBL/GenBank/DDBJ databases">
        <title>Genome analysis of coral dinoflagellate symbionts highlights evolutionary adaptations to a symbiotic lifestyle.</title>
        <authorList>
            <person name="Aranda M."/>
            <person name="Li Y."/>
            <person name="Liew Y.J."/>
            <person name="Baumgarten S."/>
            <person name="Simakov O."/>
            <person name="Wilson M."/>
            <person name="Piel J."/>
            <person name="Ashoor H."/>
            <person name="Bougouffa S."/>
            <person name="Bajic V.B."/>
            <person name="Ryu T."/>
            <person name="Ravasi T."/>
            <person name="Bayer T."/>
            <person name="Micklem G."/>
            <person name="Kim H."/>
            <person name="Bhak J."/>
            <person name="Lajeunesse T.C."/>
            <person name="Voolstra C.R."/>
        </authorList>
    </citation>
    <scope>NUCLEOTIDE SEQUENCE [LARGE SCALE GENOMIC DNA]</scope>
    <source>
        <strain evidence="2 3">CCMP2467</strain>
    </source>
</reference>
<gene>
    <name evidence="2" type="ORF">AK812_SmicGene7390</name>
</gene>
<evidence type="ECO:0000313" key="3">
    <source>
        <dbReference type="Proteomes" id="UP000186817"/>
    </source>
</evidence>
<name>A0A1Q9ENT1_SYMMI</name>
<dbReference type="EMBL" id="LSRX01000105">
    <property type="protein sequence ID" value="OLQ09041.1"/>
    <property type="molecule type" value="Genomic_DNA"/>
</dbReference>
<proteinExistence type="predicted"/>
<organism evidence="2 3">
    <name type="scientific">Symbiodinium microadriaticum</name>
    <name type="common">Dinoflagellate</name>
    <name type="synonym">Zooxanthella microadriatica</name>
    <dbReference type="NCBI Taxonomy" id="2951"/>
    <lineage>
        <taxon>Eukaryota</taxon>
        <taxon>Sar</taxon>
        <taxon>Alveolata</taxon>
        <taxon>Dinophyceae</taxon>
        <taxon>Suessiales</taxon>
        <taxon>Symbiodiniaceae</taxon>
        <taxon>Symbiodinium</taxon>
    </lineage>
</organism>
<evidence type="ECO:0000313" key="2">
    <source>
        <dbReference type="EMBL" id="OLQ09041.1"/>
    </source>
</evidence>
<comment type="caution">
    <text evidence="2">The sequence shown here is derived from an EMBL/GenBank/DDBJ whole genome shotgun (WGS) entry which is preliminary data.</text>
</comment>
<keyword evidence="3" id="KW-1185">Reference proteome</keyword>
<accession>A0A1Q9ENT1</accession>
<feature type="compositionally biased region" description="Acidic residues" evidence="1">
    <location>
        <begin position="124"/>
        <end position="133"/>
    </location>
</feature>
<feature type="non-terminal residue" evidence="2">
    <location>
        <position position="1"/>
    </location>
</feature>
<protein>
    <submittedName>
        <fullName evidence="2">Uncharacterized protein</fullName>
    </submittedName>
</protein>
<feature type="region of interest" description="Disordered" evidence="1">
    <location>
        <begin position="94"/>
        <end position="133"/>
    </location>
</feature>
<evidence type="ECO:0000256" key="1">
    <source>
        <dbReference type="SAM" id="MobiDB-lite"/>
    </source>
</evidence>
<dbReference type="AlphaFoldDB" id="A0A1Q9ENT1"/>
<sequence>VRPLPRPTWPAERPVRSAEDAQKVVYRCGGFCQAEVPLFGLTSMEETLHTRPACVDTVVALLRFVGRGFGTVAAVISLPVFFAALRVACAAGRELDDASSSDEMREPLSGRPGPGHRKKRADAEDSDPDDGSL</sequence>
<dbReference type="OrthoDB" id="10471615at2759"/>